<dbReference type="InterPro" id="IPR051261">
    <property type="entry name" value="NLR"/>
</dbReference>
<evidence type="ECO:0000256" key="2">
    <source>
        <dbReference type="ARBA" id="ARBA00022737"/>
    </source>
</evidence>
<dbReference type="Gene3D" id="3.80.10.10">
    <property type="entry name" value="Ribonuclease Inhibitor"/>
    <property type="match status" value="3"/>
</dbReference>
<dbReference type="Pfam" id="PF00560">
    <property type="entry name" value="LRR_1"/>
    <property type="match status" value="1"/>
</dbReference>
<dbReference type="InParanoid" id="A0A3Q3EYH8"/>
<dbReference type="GeneTree" id="ENSGT01070000253760"/>
<evidence type="ECO:0000313" key="3">
    <source>
        <dbReference type="Ensembl" id="ENSLBEP00000012428.1"/>
    </source>
</evidence>
<evidence type="ECO:0008006" key="5">
    <source>
        <dbReference type="Google" id="ProtNLM"/>
    </source>
</evidence>
<dbReference type="InterPro" id="IPR001611">
    <property type="entry name" value="Leu-rich_rpt"/>
</dbReference>
<dbReference type="PANTHER" id="PTHR24106">
    <property type="entry name" value="NACHT, LRR AND CARD DOMAINS-CONTAINING"/>
    <property type="match status" value="1"/>
</dbReference>
<sequence length="414" mass="45873">TETDSSCEELQEGRVSPDVIKYEFSYCGLSETHCEVVASALKSNPSHLRELDLSGNYLQDSGVKLLCSGLKSPNCRLETLSLWGCSLSEISCSSLASALKSNPSHLRRLDLSNNKLQDSGVKLLCEGLQSPNCRLETLRSVLFFSVCALGAQIQPDRRLIEISCSSLASALKSNPSHLRELDLSNNKLQDSGVKLLCEGLQSPNCRLETLSLWSCSLSEISCSSLASALKSNPSHLRELNLSNNKLQDSGVKLLSEGLQSPNCRLETLRSVLFFSVCNDKVSLLILGTHSLIGPSYVVCYHLIDHSLYSHLLFRMRGCSLSEISCSSLASALKSNPSHLRELDLNDNKLQDSGVKLLCDLQENPDYRLETLMLEIYLGPDIVFVWETLEAKYFQTGCWYKVVIFIVLHFCVCQF</sequence>
<proteinExistence type="predicted"/>
<dbReference type="STRING" id="56723.ENSLBEP00000012428"/>
<name>A0A3Q3EYH8_9LABR</name>
<dbReference type="Proteomes" id="UP000261660">
    <property type="component" value="Unplaced"/>
</dbReference>
<evidence type="ECO:0000256" key="1">
    <source>
        <dbReference type="ARBA" id="ARBA00022614"/>
    </source>
</evidence>
<dbReference type="PROSITE" id="PS51450">
    <property type="entry name" value="LRR"/>
    <property type="match status" value="3"/>
</dbReference>
<protein>
    <recommendedName>
        <fullName evidence="5">NACHT LRR and PYD domain-containing protein</fullName>
    </recommendedName>
</protein>
<dbReference type="Ensembl" id="ENSLBET00000013064.1">
    <property type="protein sequence ID" value="ENSLBEP00000012428.1"/>
    <property type="gene ID" value="ENSLBEG00000009535.1"/>
</dbReference>
<dbReference type="SUPFAM" id="SSF52047">
    <property type="entry name" value="RNI-like"/>
    <property type="match status" value="1"/>
</dbReference>
<dbReference type="SMART" id="SM00368">
    <property type="entry name" value="LRR_RI"/>
    <property type="match status" value="8"/>
</dbReference>
<reference evidence="3" key="1">
    <citation type="submission" date="2025-08" db="UniProtKB">
        <authorList>
            <consortium name="Ensembl"/>
        </authorList>
    </citation>
    <scope>IDENTIFICATION</scope>
</reference>
<dbReference type="Pfam" id="PF13516">
    <property type="entry name" value="LRR_6"/>
    <property type="match status" value="5"/>
</dbReference>
<evidence type="ECO:0000313" key="4">
    <source>
        <dbReference type="Proteomes" id="UP000261660"/>
    </source>
</evidence>
<accession>A0A3Q3EYH8</accession>
<keyword evidence="1" id="KW-0433">Leucine-rich repeat</keyword>
<dbReference type="FunFam" id="3.80.10.10:FF:000947">
    <property type="entry name" value="Si:dkey-286j17.4"/>
    <property type="match status" value="2"/>
</dbReference>
<reference evidence="3" key="2">
    <citation type="submission" date="2025-09" db="UniProtKB">
        <authorList>
            <consortium name="Ensembl"/>
        </authorList>
    </citation>
    <scope>IDENTIFICATION</scope>
</reference>
<dbReference type="InterPro" id="IPR032675">
    <property type="entry name" value="LRR_dom_sf"/>
</dbReference>
<dbReference type="AlphaFoldDB" id="A0A3Q3EYH8"/>
<organism evidence="3 4">
    <name type="scientific">Labrus bergylta</name>
    <name type="common">ballan wrasse</name>
    <dbReference type="NCBI Taxonomy" id="56723"/>
    <lineage>
        <taxon>Eukaryota</taxon>
        <taxon>Metazoa</taxon>
        <taxon>Chordata</taxon>
        <taxon>Craniata</taxon>
        <taxon>Vertebrata</taxon>
        <taxon>Euteleostomi</taxon>
        <taxon>Actinopterygii</taxon>
        <taxon>Neopterygii</taxon>
        <taxon>Teleostei</taxon>
        <taxon>Neoteleostei</taxon>
        <taxon>Acanthomorphata</taxon>
        <taxon>Eupercaria</taxon>
        <taxon>Labriformes</taxon>
        <taxon>Labridae</taxon>
        <taxon>Labrus</taxon>
    </lineage>
</organism>
<keyword evidence="2" id="KW-0677">Repeat</keyword>
<dbReference type="PRINTS" id="PR00019">
    <property type="entry name" value="LEURICHRPT"/>
</dbReference>
<keyword evidence="4" id="KW-1185">Reference proteome</keyword>